<feature type="transmembrane region" description="Helical" evidence="7">
    <location>
        <begin position="98"/>
        <end position="119"/>
    </location>
</feature>
<dbReference type="Proteomes" id="UP001379949">
    <property type="component" value="Unassembled WGS sequence"/>
</dbReference>
<keyword evidence="6 7" id="KW-0472">Membrane</keyword>
<keyword evidence="3" id="KW-1003">Cell membrane</keyword>
<evidence type="ECO:0000256" key="2">
    <source>
        <dbReference type="ARBA" id="ARBA00022448"/>
    </source>
</evidence>
<keyword evidence="4 7" id="KW-0812">Transmembrane</keyword>
<feature type="transmembrane region" description="Helical" evidence="7">
    <location>
        <begin position="51"/>
        <end position="70"/>
    </location>
</feature>
<evidence type="ECO:0000256" key="7">
    <source>
        <dbReference type="RuleBase" id="RU369079"/>
    </source>
</evidence>
<evidence type="ECO:0000256" key="5">
    <source>
        <dbReference type="ARBA" id="ARBA00022989"/>
    </source>
</evidence>
<dbReference type="EMBL" id="JBAKAR010000011">
    <property type="protein sequence ID" value="MEL0614080.1"/>
    <property type="molecule type" value="Genomic_DNA"/>
</dbReference>
<feature type="transmembrane region" description="Helical" evidence="7">
    <location>
        <begin position="139"/>
        <end position="163"/>
    </location>
</feature>
<accession>A0ABU9G6F1</accession>
<feature type="transmembrane region" description="Helical" evidence="7">
    <location>
        <begin position="12"/>
        <end position="31"/>
    </location>
</feature>
<protein>
    <recommendedName>
        <fullName evidence="7">TRAP transporter small permease protein</fullName>
    </recommendedName>
</protein>
<comment type="subcellular location">
    <subcellularLocation>
        <location evidence="7">Cell inner membrane</location>
        <topology evidence="7">Multi-pass membrane protein</topology>
    </subcellularLocation>
    <subcellularLocation>
        <location evidence="1">Cell membrane</location>
        <topology evidence="1">Multi-pass membrane protein</topology>
    </subcellularLocation>
</comment>
<evidence type="ECO:0000256" key="4">
    <source>
        <dbReference type="ARBA" id="ARBA00022692"/>
    </source>
</evidence>
<comment type="similarity">
    <text evidence="7">Belongs to the TRAP transporter small permease family.</text>
</comment>
<evidence type="ECO:0000259" key="8">
    <source>
        <dbReference type="Pfam" id="PF04290"/>
    </source>
</evidence>
<comment type="function">
    <text evidence="7">Part of the tripartite ATP-independent periplasmic (TRAP) transport system.</text>
</comment>
<keyword evidence="7" id="KW-0997">Cell inner membrane</keyword>
<feature type="domain" description="Tripartite ATP-independent periplasmic transporters DctQ component" evidence="8">
    <location>
        <begin position="26"/>
        <end position="158"/>
    </location>
</feature>
<proteinExistence type="inferred from homology"/>
<dbReference type="RefSeq" id="WP_341567634.1">
    <property type="nucleotide sequence ID" value="NZ_JBAKAR010000011.1"/>
</dbReference>
<dbReference type="InterPro" id="IPR055348">
    <property type="entry name" value="DctQ"/>
</dbReference>
<evidence type="ECO:0000256" key="1">
    <source>
        <dbReference type="ARBA" id="ARBA00004651"/>
    </source>
</evidence>
<reference evidence="9 10" key="1">
    <citation type="submission" date="2024-02" db="EMBL/GenBank/DDBJ databases">
        <title>Bacteria isolated from the canopy kelp, Nereocystis luetkeana.</title>
        <authorList>
            <person name="Pfister C.A."/>
            <person name="Younker I.T."/>
            <person name="Light S.H."/>
        </authorList>
    </citation>
    <scope>NUCLEOTIDE SEQUENCE [LARGE SCALE GENOMIC DNA]</scope>
    <source>
        <strain evidence="9 10">TI.4.07</strain>
    </source>
</reference>
<evidence type="ECO:0000256" key="6">
    <source>
        <dbReference type="ARBA" id="ARBA00023136"/>
    </source>
</evidence>
<keyword evidence="10" id="KW-1185">Reference proteome</keyword>
<sequence>MKAVTNFIERITHVMHLIGGFFLVAMMLVTLADVATRGIFTLTDGALDWTFTGGIELVKYSLLFTVLFILPHSVSRSQVIVDLFTDGFKARTKIMFEAFYSVCFGFFGAAMAYSFYLHIEDAAMSYETTQDLMIPLTYFYSVATFATVMLAVSAFVYAFDLLISGKAES</sequence>
<evidence type="ECO:0000313" key="10">
    <source>
        <dbReference type="Proteomes" id="UP001379949"/>
    </source>
</evidence>
<comment type="subunit">
    <text evidence="7">The complex comprises the extracytoplasmic solute receptor protein and the two transmembrane proteins.</text>
</comment>
<gene>
    <name evidence="9" type="ORF">V6242_13075</name>
</gene>
<keyword evidence="2 7" id="KW-0813">Transport</keyword>
<organism evidence="9 10">
    <name type="scientific">Marinomonas arenicola</name>
    <dbReference type="NCBI Taxonomy" id="569601"/>
    <lineage>
        <taxon>Bacteria</taxon>
        <taxon>Pseudomonadati</taxon>
        <taxon>Pseudomonadota</taxon>
        <taxon>Gammaproteobacteria</taxon>
        <taxon>Oceanospirillales</taxon>
        <taxon>Oceanospirillaceae</taxon>
        <taxon>Marinomonas</taxon>
    </lineage>
</organism>
<comment type="caution">
    <text evidence="9">The sequence shown here is derived from an EMBL/GenBank/DDBJ whole genome shotgun (WGS) entry which is preliminary data.</text>
</comment>
<keyword evidence="5 7" id="KW-1133">Transmembrane helix</keyword>
<evidence type="ECO:0000313" key="9">
    <source>
        <dbReference type="EMBL" id="MEL0614080.1"/>
    </source>
</evidence>
<name>A0ABU9G6F1_9GAMM</name>
<dbReference type="Pfam" id="PF04290">
    <property type="entry name" value="DctQ"/>
    <property type="match status" value="1"/>
</dbReference>
<evidence type="ECO:0000256" key="3">
    <source>
        <dbReference type="ARBA" id="ARBA00022475"/>
    </source>
</evidence>